<proteinExistence type="predicted"/>
<reference evidence="2" key="1">
    <citation type="submission" date="2018-12" db="EMBL/GenBank/DDBJ databases">
        <title>Tengunoibacter tsumagoiensis gen. nov., sp. nov., Dictyobacter kobayashii sp. nov., D. alpinus sp. nov., and D. joshuensis sp. nov. and description of Dictyobacteraceae fam. nov. within the order Ktedonobacterales isolated from Tengu-no-mugimeshi.</title>
        <authorList>
            <person name="Wang C.M."/>
            <person name="Zheng Y."/>
            <person name="Sakai Y."/>
            <person name="Toyoda A."/>
            <person name="Minakuchi Y."/>
            <person name="Abe K."/>
            <person name="Yokota A."/>
            <person name="Yabe S."/>
        </authorList>
    </citation>
    <scope>NUCLEOTIDE SEQUENCE [LARGE SCALE GENOMIC DNA]</scope>
    <source>
        <strain evidence="2">Uno16</strain>
    </source>
</reference>
<evidence type="ECO:0000313" key="2">
    <source>
        <dbReference type="Proteomes" id="UP000287171"/>
    </source>
</evidence>
<sequence>MSRGKWMRHACGYRLWSYVQTVLGGKVMVNYRDGVRDEPGLIVSCCPGCGQALQMWWDDPTGDVVRAWEQRFQRMIDEAVG</sequence>
<keyword evidence="2" id="KW-1185">Reference proteome</keyword>
<dbReference type="OrthoDB" id="173520at2"/>
<dbReference type="Proteomes" id="UP000287171">
    <property type="component" value="Unassembled WGS sequence"/>
</dbReference>
<dbReference type="RefSeq" id="WP_126628392.1">
    <property type="nucleotide sequence ID" value="NZ_BIFT01000001.1"/>
</dbReference>
<dbReference type="AlphaFoldDB" id="A0A402BA21"/>
<protein>
    <submittedName>
        <fullName evidence="1">Uncharacterized protein</fullName>
    </submittedName>
</protein>
<organism evidence="1 2">
    <name type="scientific">Dictyobacter alpinus</name>
    <dbReference type="NCBI Taxonomy" id="2014873"/>
    <lineage>
        <taxon>Bacteria</taxon>
        <taxon>Bacillati</taxon>
        <taxon>Chloroflexota</taxon>
        <taxon>Ktedonobacteria</taxon>
        <taxon>Ktedonobacterales</taxon>
        <taxon>Dictyobacteraceae</taxon>
        <taxon>Dictyobacter</taxon>
    </lineage>
</organism>
<comment type="caution">
    <text evidence="1">The sequence shown here is derived from an EMBL/GenBank/DDBJ whole genome shotgun (WGS) entry which is preliminary data.</text>
</comment>
<dbReference type="EMBL" id="BIFT01000001">
    <property type="protein sequence ID" value="GCE28139.1"/>
    <property type="molecule type" value="Genomic_DNA"/>
</dbReference>
<gene>
    <name evidence="1" type="ORF">KDA_36230</name>
</gene>
<name>A0A402BA21_9CHLR</name>
<evidence type="ECO:0000313" key="1">
    <source>
        <dbReference type="EMBL" id="GCE28139.1"/>
    </source>
</evidence>
<accession>A0A402BA21</accession>